<organism evidence="2 3">
    <name type="scientific">Staurois parvus</name>
    <dbReference type="NCBI Taxonomy" id="386267"/>
    <lineage>
        <taxon>Eukaryota</taxon>
        <taxon>Metazoa</taxon>
        <taxon>Chordata</taxon>
        <taxon>Craniata</taxon>
        <taxon>Vertebrata</taxon>
        <taxon>Euteleostomi</taxon>
        <taxon>Amphibia</taxon>
        <taxon>Batrachia</taxon>
        <taxon>Anura</taxon>
        <taxon>Neobatrachia</taxon>
        <taxon>Ranoidea</taxon>
        <taxon>Ranidae</taxon>
        <taxon>Staurois</taxon>
    </lineage>
</organism>
<comment type="caution">
    <text evidence="2">The sequence shown here is derived from an EMBL/GenBank/DDBJ whole genome shotgun (WGS) entry which is preliminary data.</text>
</comment>
<protein>
    <submittedName>
        <fullName evidence="2">Uncharacterized protein</fullName>
    </submittedName>
</protein>
<proteinExistence type="predicted"/>
<feature type="region of interest" description="Disordered" evidence="1">
    <location>
        <begin position="32"/>
        <end position="57"/>
    </location>
</feature>
<accession>A0ABN9D070</accession>
<reference evidence="2" key="1">
    <citation type="submission" date="2023-05" db="EMBL/GenBank/DDBJ databases">
        <authorList>
            <person name="Stuckert A."/>
        </authorList>
    </citation>
    <scope>NUCLEOTIDE SEQUENCE</scope>
</reference>
<dbReference type="Proteomes" id="UP001162483">
    <property type="component" value="Unassembled WGS sequence"/>
</dbReference>
<evidence type="ECO:0000313" key="3">
    <source>
        <dbReference type="Proteomes" id="UP001162483"/>
    </source>
</evidence>
<gene>
    <name evidence="2" type="ORF">SPARVUS_LOCUS6009709</name>
</gene>
<sequence>MMSGSDILFTTVHVITDWPISVPLAASAVDHRVPVSDSPPAPGDRRVSLMGERSVCK</sequence>
<dbReference type="EMBL" id="CATNWA010013358">
    <property type="protein sequence ID" value="CAI9565012.1"/>
    <property type="molecule type" value="Genomic_DNA"/>
</dbReference>
<name>A0ABN9D070_9NEOB</name>
<evidence type="ECO:0000313" key="2">
    <source>
        <dbReference type="EMBL" id="CAI9565012.1"/>
    </source>
</evidence>
<keyword evidence="3" id="KW-1185">Reference proteome</keyword>
<evidence type="ECO:0000256" key="1">
    <source>
        <dbReference type="SAM" id="MobiDB-lite"/>
    </source>
</evidence>